<feature type="transmembrane region" description="Helical" evidence="1">
    <location>
        <begin position="217"/>
        <end position="234"/>
    </location>
</feature>
<evidence type="ECO:0000256" key="1">
    <source>
        <dbReference type="SAM" id="Phobius"/>
    </source>
</evidence>
<dbReference type="Pfam" id="PF16013">
    <property type="entry name" value="DUF4781"/>
    <property type="match status" value="1"/>
</dbReference>
<dbReference type="InParanoid" id="B4J1J6"/>
<dbReference type="STRING" id="7222.B4J1J6"/>
<gene>
    <name evidence="3" type="primary">Dgri\GH15525</name>
    <name evidence="3" type="ORF">Dgri_GH15525</name>
</gene>
<evidence type="ECO:0000259" key="2">
    <source>
        <dbReference type="Pfam" id="PF16013"/>
    </source>
</evidence>
<dbReference type="InterPro" id="IPR031962">
    <property type="entry name" value="DUF4781"/>
</dbReference>
<dbReference type="KEGG" id="dgr:6558374"/>
<feature type="transmembrane region" description="Helical" evidence="1">
    <location>
        <begin position="193"/>
        <end position="211"/>
    </location>
</feature>
<dbReference type="PANTHER" id="PTHR21115:SF0">
    <property type="entry name" value="GH06117P-RELATED"/>
    <property type="match status" value="1"/>
</dbReference>
<sequence>MTRSVYEVQRDFALSCGFHSQIIWDALAPDQADVLKQKIANLIGQNVTKLSKTLERQRQKLFENVWEQRKYTNRMLLSAIIYVLVTSEKDPELALESTSFSCHPVIRTRKCMWEDNSDNSDSCCMIFIDEHGRVYPNWRQYIFNNTLPRGTMVAPSQGIYTFTKDQDHGVHLMLSATPASRVNRQILNAGDSIATVGGLAATVPIAAALAFPVAAPILLTATLVGVSSAAYSTVRSVGRLFDRRQHKQSISLVDNEARNSWLNVAGGVVGLGAAGATTAMTVAQTEINATTQLAVKSVSVSSIVLSGTGVANGIYDIYLKISDDQPLSSLDVLQIASGLVIFTHSINNLRIANKATNGNALRDAVRNQTSKAFGQIVEESAKLNSDVAGGGKKFDVVRTFNDIPFKEVLLSLHEIHRNLKQGSTAFGAVGAALLPKLVSLDDVGKLRLNVNQLTSWLGSKFVQHIGNLGSLLDVLDALAKYFCVGSVELILQMACNFLEKHVDSIDRALHTFLSTEMVLYRILMQCVNNYENFTVEFLESQRDEILAIVSKYFQSMRPLDEQHSRRIKCADCHGVHYIMDV</sequence>
<keyword evidence="4" id="KW-1185">Reference proteome</keyword>
<reference evidence="3 4" key="1">
    <citation type="journal article" date="2007" name="Nature">
        <title>Evolution of genes and genomes on the Drosophila phylogeny.</title>
        <authorList>
            <consortium name="Drosophila 12 Genomes Consortium"/>
            <person name="Clark A.G."/>
            <person name="Eisen M.B."/>
            <person name="Smith D.R."/>
            <person name="Bergman C.M."/>
            <person name="Oliver B."/>
            <person name="Markow T.A."/>
            <person name="Kaufman T.C."/>
            <person name="Kellis M."/>
            <person name="Gelbart W."/>
            <person name="Iyer V.N."/>
            <person name="Pollard D.A."/>
            <person name="Sackton T.B."/>
            <person name="Larracuente A.M."/>
            <person name="Singh N.D."/>
            <person name="Abad J.P."/>
            <person name="Abt D.N."/>
            <person name="Adryan B."/>
            <person name="Aguade M."/>
            <person name="Akashi H."/>
            <person name="Anderson W.W."/>
            <person name="Aquadro C.F."/>
            <person name="Ardell D.H."/>
            <person name="Arguello R."/>
            <person name="Artieri C.G."/>
            <person name="Barbash D.A."/>
            <person name="Barker D."/>
            <person name="Barsanti P."/>
            <person name="Batterham P."/>
            <person name="Batzoglou S."/>
            <person name="Begun D."/>
            <person name="Bhutkar A."/>
            <person name="Blanco E."/>
            <person name="Bosak S.A."/>
            <person name="Bradley R.K."/>
            <person name="Brand A.D."/>
            <person name="Brent M.R."/>
            <person name="Brooks A.N."/>
            <person name="Brown R.H."/>
            <person name="Butlin R.K."/>
            <person name="Caggese C."/>
            <person name="Calvi B.R."/>
            <person name="Bernardo de Carvalho A."/>
            <person name="Caspi A."/>
            <person name="Castrezana S."/>
            <person name="Celniker S.E."/>
            <person name="Chang J.L."/>
            <person name="Chapple C."/>
            <person name="Chatterji S."/>
            <person name="Chinwalla A."/>
            <person name="Civetta A."/>
            <person name="Clifton S.W."/>
            <person name="Comeron J.M."/>
            <person name="Costello J.C."/>
            <person name="Coyne J.A."/>
            <person name="Daub J."/>
            <person name="David R.G."/>
            <person name="Delcher A.L."/>
            <person name="Delehaunty K."/>
            <person name="Do C.B."/>
            <person name="Ebling H."/>
            <person name="Edwards K."/>
            <person name="Eickbush T."/>
            <person name="Evans J.D."/>
            <person name="Filipski A."/>
            <person name="Findeiss S."/>
            <person name="Freyhult E."/>
            <person name="Fulton L."/>
            <person name="Fulton R."/>
            <person name="Garcia A.C."/>
            <person name="Gardiner A."/>
            <person name="Garfield D.A."/>
            <person name="Garvin B.E."/>
            <person name="Gibson G."/>
            <person name="Gilbert D."/>
            <person name="Gnerre S."/>
            <person name="Godfrey J."/>
            <person name="Good R."/>
            <person name="Gotea V."/>
            <person name="Gravely B."/>
            <person name="Greenberg A.J."/>
            <person name="Griffiths-Jones S."/>
            <person name="Gross S."/>
            <person name="Guigo R."/>
            <person name="Gustafson E.A."/>
            <person name="Haerty W."/>
            <person name="Hahn M.W."/>
            <person name="Halligan D.L."/>
            <person name="Halpern A.L."/>
            <person name="Halter G.M."/>
            <person name="Han M.V."/>
            <person name="Heger A."/>
            <person name="Hillier L."/>
            <person name="Hinrichs A.S."/>
            <person name="Holmes I."/>
            <person name="Hoskins R.A."/>
            <person name="Hubisz M.J."/>
            <person name="Hultmark D."/>
            <person name="Huntley M.A."/>
            <person name="Jaffe D.B."/>
            <person name="Jagadeeshan S."/>
            <person name="Jeck W.R."/>
            <person name="Johnson J."/>
            <person name="Jones C.D."/>
            <person name="Jordan W.C."/>
            <person name="Karpen G.H."/>
            <person name="Kataoka E."/>
            <person name="Keightley P.D."/>
            <person name="Kheradpour P."/>
            <person name="Kirkness E.F."/>
            <person name="Koerich L.B."/>
            <person name="Kristiansen K."/>
            <person name="Kudrna D."/>
            <person name="Kulathinal R.J."/>
            <person name="Kumar S."/>
            <person name="Kwok R."/>
            <person name="Lander E."/>
            <person name="Langley C.H."/>
            <person name="Lapoint R."/>
            <person name="Lazzaro B.P."/>
            <person name="Lee S.J."/>
            <person name="Levesque L."/>
            <person name="Li R."/>
            <person name="Lin C.F."/>
            <person name="Lin M.F."/>
            <person name="Lindblad-Toh K."/>
            <person name="Llopart A."/>
            <person name="Long M."/>
            <person name="Low L."/>
            <person name="Lozovsky E."/>
            <person name="Lu J."/>
            <person name="Luo M."/>
            <person name="Machado C.A."/>
            <person name="Makalowski W."/>
            <person name="Marzo M."/>
            <person name="Matsuda M."/>
            <person name="Matzkin L."/>
            <person name="McAllister B."/>
            <person name="McBride C.S."/>
            <person name="McKernan B."/>
            <person name="McKernan K."/>
            <person name="Mendez-Lago M."/>
            <person name="Minx P."/>
            <person name="Mollenhauer M.U."/>
            <person name="Montooth K."/>
            <person name="Mount S.M."/>
            <person name="Mu X."/>
            <person name="Myers E."/>
            <person name="Negre B."/>
            <person name="Newfeld S."/>
            <person name="Nielsen R."/>
            <person name="Noor M.A."/>
            <person name="O'Grady P."/>
            <person name="Pachter L."/>
            <person name="Papaceit M."/>
            <person name="Parisi M.J."/>
            <person name="Parisi M."/>
            <person name="Parts L."/>
            <person name="Pedersen J.S."/>
            <person name="Pesole G."/>
            <person name="Phillippy A.M."/>
            <person name="Ponting C.P."/>
            <person name="Pop M."/>
            <person name="Porcelli D."/>
            <person name="Powell J.R."/>
            <person name="Prohaska S."/>
            <person name="Pruitt K."/>
            <person name="Puig M."/>
            <person name="Quesneville H."/>
            <person name="Ram K.R."/>
            <person name="Rand D."/>
            <person name="Rasmussen M.D."/>
            <person name="Reed L.K."/>
            <person name="Reenan R."/>
            <person name="Reily A."/>
            <person name="Remington K.A."/>
            <person name="Rieger T.T."/>
            <person name="Ritchie M.G."/>
            <person name="Robin C."/>
            <person name="Rogers Y.H."/>
            <person name="Rohde C."/>
            <person name="Rozas J."/>
            <person name="Rubenfield M.J."/>
            <person name="Ruiz A."/>
            <person name="Russo S."/>
            <person name="Salzberg S.L."/>
            <person name="Sanchez-Gracia A."/>
            <person name="Saranga D.J."/>
            <person name="Sato H."/>
            <person name="Schaeffer S.W."/>
            <person name="Schatz M.C."/>
            <person name="Schlenke T."/>
            <person name="Schwartz R."/>
            <person name="Segarra C."/>
            <person name="Singh R.S."/>
            <person name="Sirot L."/>
            <person name="Sirota M."/>
            <person name="Sisneros N.B."/>
            <person name="Smith C.D."/>
            <person name="Smith T.F."/>
            <person name="Spieth J."/>
            <person name="Stage D.E."/>
            <person name="Stark A."/>
            <person name="Stephan W."/>
            <person name="Strausberg R.L."/>
            <person name="Strempel S."/>
            <person name="Sturgill D."/>
            <person name="Sutton G."/>
            <person name="Sutton G.G."/>
            <person name="Tao W."/>
            <person name="Teichmann S."/>
            <person name="Tobari Y.N."/>
            <person name="Tomimura Y."/>
            <person name="Tsolas J.M."/>
            <person name="Valente V.L."/>
            <person name="Venter E."/>
            <person name="Venter J.C."/>
            <person name="Vicario S."/>
            <person name="Vieira F.G."/>
            <person name="Vilella A.J."/>
            <person name="Villasante A."/>
            <person name="Walenz B."/>
            <person name="Wang J."/>
            <person name="Wasserman M."/>
            <person name="Watts T."/>
            <person name="Wilson D."/>
            <person name="Wilson R.K."/>
            <person name="Wing R.A."/>
            <person name="Wolfner M.F."/>
            <person name="Wong A."/>
            <person name="Wong G.K."/>
            <person name="Wu C.I."/>
            <person name="Wu G."/>
            <person name="Yamamoto D."/>
            <person name="Yang H.P."/>
            <person name="Yang S.P."/>
            <person name="Yorke J.A."/>
            <person name="Yoshida K."/>
            <person name="Zdobnov E."/>
            <person name="Zhang P."/>
            <person name="Zhang Y."/>
            <person name="Zimin A.V."/>
            <person name="Baldwin J."/>
            <person name="Abdouelleil A."/>
            <person name="Abdulkadir J."/>
            <person name="Abebe A."/>
            <person name="Abera B."/>
            <person name="Abreu J."/>
            <person name="Acer S.C."/>
            <person name="Aftuck L."/>
            <person name="Alexander A."/>
            <person name="An P."/>
            <person name="Anderson E."/>
            <person name="Anderson S."/>
            <person name="Arachi H."/>
            <person name="Azer M."/>
            <person name="Bachantsang P."/>
            <person name="Barry A."/>
            <person name="Bayul T."/>
            <person name="Berlin A."/>
            <person name="Bessette D."/>
            <person name="Bloom T."/>
            <person name="Blye J."/>
            <person name="Boguslavskiy L."/>
            <person name="Bonnet C."/>
            <person name="Boukhgalter B."/>
            <person name="Bourzgui I."/>
            <person name="Brown A."/>
            <person name="Cahill P."/>
            <person name="Channer S."/>
            <person name="Cheshatsang Y."/>
            <person name="Chuda L."/>
            <person name="Citroen M."/>
            <person name="Collymore A."/>
            <person name="Cooke P."/>
            <person name="Costello M."/>
            <person name="D'Aco K."/>
            <person name="Daza R."/>
            <person name="De Haan G."/>
            <person name="DeGray S."/>
            <person name="DeMaso C."/>
            <person name="Dhargay N."/>
            <person name="Dooley K."/>
            <person name="Dooley E."/>
            <person name="Doricent M."/>
            <person name="Dorje P."/>
            <person name="Dorjee K."/>
            <person name="Dupes A."/>
            <person name="Elong R."/>
            <person name="Falk J."/>
            <person name="Farina A."/>
            <person name="Faro S."/>
            <person name="Ferguson D."/>
            <person name="Fisher S."/>
            <person name="Foley C.D."/>
            <person name="Franke A."/>
            <person name="Friedrich D."/>
            <person name="Gadbois L."/>
            <person name="Gearin G."/>
            <person name="Gearin C.R."/>
            <person name="Giannoukos G."/>
            <person name="Goode T."/>
            <person name="Graham J."/>
            <person name="Grandbois E."/>
            <person name="Grewal S."/>
            <person name="Gyaltsen K."/>
            <person name="Hafez N."/>
            <person name="Hagos B."/>
            <person name="Hall J."/>
            <person name="Henson C."/>
            <person name="Hollinger A."/>
            <person name="Honan T."/>
            <person name="Huard M.D."/>
            <person name="Hughes L."/>
            <person name="Hurhula B."/>
            <person name="Husby M.E."/>
            <person name="Kamat A."/>
            <person name="Kanga B."/>
            <person name="Kashin S."/>
            <person name="Khazanovich D."/>
            <person name="Kisner P."/>
            <person name="Lance K."/>
            <person name="Lara M."/>
            <person name="Lee W."/>
            <person name="Lennon N."/>
            <person name="Letendre F."/>
            <person name="LeVine R."/>
            <person name="Lipovsky A."/>
            <person name="Liu X."/>
            <person name="Liu J."/>
            <person name="Liu S."/>
            <person name="Lokyitsang T."/>
            <person name="Lokyitsang Y."/>
            <person name="Lubonja R."/>
            <person name="Lui A."/>
            <person name="MacDonald P."/>
            <person name="Magnisalis V."/>
            <person name="Maru K."/>
            <person name="Matthews C."/>
            <person name="McCusker W."/>
            <person name="McDonough S."/>
            <person name="Mehta T."/>
            <person name="Meldrim J."/>
            <person name="Meneus L."/>
            <person name="Mihai O."/>
            <person name="Mihalev A."/>
            <person name="Mihova T."/>
            <person name="Mittelman R."/>
            <person name="Mlenga V."/>
            <person name="Montmayeur A."/>
            <person name="Mulrain L."/>
            <person name="Navidi A."/>
            <person name="Naylor J."/>
            <person name="Negash T."/>
            <person name="Nguyen T."/>
            <person name="Nguyen N."/>
            <person name="Nicol R."/>
            <person name="Norbu C."/>
            <person name="Norbu N."/>
            <person name="Novod N."/>
            <person name="O'Neill B."/>
            <person name="Osman S."/>
            <person name="Markiewicz E."/>
            <person name="Oyono O.L."/>
            <person name="Patti C."/>
            <person name="Phunkhang P."/>
            <person name="Pierre F."/>
            <person name="Priest M."/>
            <person name="Raghuraman S."/>
            <person name="Rege F."/>
            <person name="Reyes R."/>
            <person name="Rise C."/>
            <person name="Rogov P."/>
            <person name="Ross K."/>
            <person name="Ryan E."/>
            <person name="Settipalli S."/>
            <person name="Shea T."/>
            <person name="Sherpa N."/>
            <person name="Shi L."/>
            <person name="Shih D."/>
            <person name="Sparrow T."/>
            <person name="Spaulding J."/>
            <person name="Stalker J."/>
            <person name="Stange-Thomann N."/>
            <person name="Stavropoulos S."/>
            <person name="Stone C."/>
            <person name="Strader C."/>
            <person name="Tesfaye S."/>
            <person name="Thomson T."/>
            <person name="Thoulutsang Y."/>
            <person name="Thoulutsang D."/>
            <person name="Topham K."/>
            <person name="Topping I."/>
            <person name="Tsamla T."/>
            <person name="Vassiliev H."/>
            <person name="Vo A."/>
            <person name="Wangchuk T."/>
            <person name="Wangdi T."/>
            <person name="Weiand M."/>
            <person name="Wilkinson J."/>
            <person name="Wilson A."/>
            <person name="Yadav S."/>
            <person name="Young G."/>
            <person name="Yu Q."/>
            <person name="Zembek L."/>
            <person name="Zhong D."/>
            <person name="Zimmer A."/>
            <person name="Zwirko Z."/>
            <person name="Jaffe D.B."/>
            <person name="Alvarez P."/>
            <person name="Brockman W."/>
            <person name="Butler J."/>
            <person name="Chin C."/>
            <person name="Gnerre S."/>
            <person name="Grabherr M."/>
            <person name="Kleber M."/>
            <person name="Mauceli E."/>
            <person name="MacCallum I."/>
        </authorList>
    </citation>
    <scope>NUCLEOTIDE SEQUENCE [LARGE SCALE GENOMIC DNA]</scope>
    <source>
        <strain evidence="4">Tucson 15287-2541.00</strain>
    </source>
</reference>
<name>B4J1J6_DROGR</name>
<dbReference type="eggNOG" id="ENOG502S29Y">
    <property type="taxonomic scope" value="Eukaryota"/>
</dbReference>
<protein>
    <submittedName>
        <fullName evidence="3">GH15525</fullName>
    </submittedName>
</protein>
<dbReference type="OrthoDB" id="6512497at2759"/>
<keyword evidence="1" id="KW-0472">Membrane</keyword>
<keyword evidence="1" id="KW-1133">Transmembrane helix</keyword>
<dbReference type="AlphaFoldDB" id="B4J1J6"/>
<dbReference type="Proteomes" id="UP000001070">
    <property type="component" value="Unassembled WGS sequence"/>
</dbReference>
<organism evidence="4">
    <name type="scientific">Drosophila grimshawi</name>
    <name type="common">Hawaiian fruit fly</name>
    <name type="synonym">Idiomyia grimshawi</name>
    <dbReference type="NCBI Taxonomy" id="7222"/>
    <lineage>
        <taxon>Eukaryota</taxon>
        <taxon>Metazoa</taxon>
        <taxon>Ecdysozoa</taxon>
        <taxon>Arthropoda</taxon>
        <taxon>Hexapoda</taxon>
        <taxon>Insecta</taxon>
        <taxon>Pterygota</taxon>
        <taxon>Neoptera</taxon>
        <taxon>Endopterygota</taxon>
        <taxon>Diptera</taxon>
        <taxon>Brachycera</taxon>
        <taxon>Muscomorpha</taxon>
        <taxon>Ephydroidea</taxon>
        <taxon>Drosophilidae</taxon>
        <taxon>Drosophila</taxon>
        <taxon>Hawaiian Drosophila</taxon>
    </lineage>
</organism>
<feature type="domain" description="DUF4781" evidence="2">
    <location>
        <begin position="103"/>
        <end position="401"/>
    </location>
</feature>
<proteinExistence type="predicted"/>
<dbReference type="PANTHER" id="PTHR21115">
    <property type="entry name" value="GH06117P-RELATED"/>
    <property type="match status" value="1"/>
</dbReference>
<evidence type="ECO:0000313" key="3">
    <source>
        <dbReference type="EMBL" id="EDV95887.1"/>
    </source>
</evidence>
<evidence type="ECO:0000313" key="4">
    <source>
        <dbReference type="Proteomes" id="UP000001070"/>
    </source>
</evidence>
<keyword evidence="1" id="KW-0812">Transmembrane</keyword>
<accession>B4J1J6</accession>
<dbReference type="EMBL" id="CH916366">
    <property type="protein sequence ID" value="EDV95887.1"/>
    <property type="molecule type" value="Genomic_DNA"/>
</dbReference>
<dbReference type="OMA" id="NCCMIFI"/>
<dbReference type="HOGENOM" id="CLU_033017_0_0_1"/>
<dbReference type="PhylomeDB" id="B4J1J6"/>